<keyword evidence="2" id="KW-1185">Reference proteome</keyword>
<comment type="caution">
    <text evidence="1">The sequence shown here is derived from an EMBL/GenBank/DDBJ whole genome shotgun (WGS) entry which is preliminary data.</text>
</comment>
<proteinExistence type="predicted"/>
<reference evidence="1" key="1">
    <citation type="submission" date="2019-06" db="EMBL/GenBank/DDBJ databases">
        <authorList>
            <person name="Zheng W."/>
        </authorList>
    </citation>
    <scope>NUCLEOTIDE SEQUENCE</scope>
    <source>
        <strain evidence="1">QDHG01</strain>
    </source>
</reference>
<sequence>MGCCSQLGLRFIIVVYLFKCIQQATLPIQMSPMKQIVHATRKYLTPDLCLKSIRNTNWVSVIKVSSKSNKIIEDSQEIRKEVCMIKKEAQGSRQHSIGRGLSDSVKRFSNELKNTYISISRLPLAITKWLESLPTNARREYLQEESRESTQIRSFYKQTWLKQSNQSKSWEDAYLSSNGDRNESVIAGKIVLKISSAIEFEDSRIEQITARNYCAFLFVSETHVERWLSFKLKLSVRLAIHHKGRLFLYANPDLHRFALFKAKFISSYYAKHAIRQT</sequence>
<organism evidence="1 2">
    <name type="scientific">Halteria grandinella</name>
    <dbReference type="NCBI Taxonomy" id="5974"/>
    <lineage>
        <taxon>Eukaryota</taxon>
        <taxon>Sar</taxon>
        <taxon>Alveolata</taxon>
        <taxon>Ciliophora</taxon>
        <taxon>Intramacronucleata</taxon>
        <taxon>Spirotrichea</taxon>
        <taxon>Stichotrichia</taxon>
        <taxon>Sporadotrichida</taxon>
        <taxon>Halteriidae</taxon>
        <taxon>Halteria</taxon>
    </lineage>
</organism>
<dbReference type="AlphaFoldDB" id="A0A8J8T3S0"/>
<evidence type="ECO:0000313" key="1">
    <source>
        <dbReference type="EMBL" id="TNV80421.1"/>
    </source>
</evidence>
<gene>
    <name evidence="1" type="ORF">FGO68_gene15021</name>
</gene>
<protein>
    <submittedName>
        <fullName evidence="1">Uncharacterized protein</fullName>
    </submittedName>
</protein>
<dbReference type="Proteomes" id="UP000785679">
    <property type="component" value="Unassembled WGS sequence"/>
</dbReference>
<accession>A0A8J8T3S0</accession>
<name>A0A8J8T3S0_HALGN</name>
<evidence type="ECO:0000313" key="2">
    <source>
        <dbReference type="Proteomes" id="UP000785679"/>
    </source>
</evidence>
<dbReference type="EMBL" id="RRYP01007531">
    <property type="protein sequence ID" value="TNV80421.1"/>
    <property type="molecule type" value="Genomic_DNA"/>
</dbReference>